<dbReference type="PANTHER" id="PTHR21152:SF40">
    <property type="entry name" value="ALANINE--GLYOXYLATE AMINOTRANSFERASE"/>
    <property type="match status" value="1"/>
</dbReference>
<dbReference type="PANTHER" id="PTHR21152">
    <property type="entry name" value="AMINOTRANSFERASE CLASS V"/>
    <property type="match status" value="1"/>
</dbReference>
<dbReference type="GO" id="GO:0005777">
    <property type="term" value="C:peroxisome"/>
    <property type="evidence" value="ECO:0007669"/>
    <property type="project" value="TreeGrafter"/>
</dbReference>
<dbReference type="EMBL" id="MUJZ01026877">
    <property type="protein sequence ID" value="OTF78658.1"/>
    <property type="molecule type" value="Genomic_DNA"/>
</dbReference>
<gene>
    <name evidence="3" type="ORF">BLA29_013289</name>
</gene>
<protein>
    <submittedName>
        <fullName evidence="3">Aminotransferase-like protein</fullName>
    </submittedName>
</protein>
<evidence type="ECO:0000313" key="3">
    <source>
        <dbReference type="EMBL" id="OTF78658.1"/>
    </source>
</evidence>
<dbReference type="OrthoDB" id="7403325at2759"/>
<keyword evidence="2" id="KW-0663">Pyridoxal phosphate</keyword>
<dbReference type="InterPro" id="IPR015424">
    <property type="entry name" value="PyrdxlP-dep_Trfase"/>
</dbReference>
<dbReference type="GO" id="GO:0019265">
    <property type="term" value="P:glycine biosynthetic process, by transamination of glyoxylate"/>
    <property type="evidence" value="ECO:0007669"/>
    <property type="project" value="TreeGrafter"/>
</dbReference>
<evidence type="ECO:0000256" key="2">
    <source>
        <dbReference type="ARBA" id="ARBA00022898"/>
    </source>
</evidence>
<feature type="non-terminal residue" evidence="3">
    <location>
        <position position="1"/>
    </location>
</feature>
<name>A0A1Y3BFL3_EURMA</name>
<evidence type="ECO:0000313" key="4">
    <source>
        <dbReference type="Proteomes" id="UP000194236"/>
    </source>
</evidence>
<proteinExistence type="predicted"/>
<comment type="caution">
    <text evidence="3">The sequence shown here is derived from an EMBL/GenBank/DDBJ whole genome shotgun (WGS) entry which is preliminary data.</text>
</comment>
<dbReference type="SUPFAM" id="SSF53383">
    <property type="entry name" value="PLP-dependent transferases"/>
    <property type="match status" value="1"/>
</dbReference>
<keyword evidence="3" id="KW-0808">Transferase</keyword>
<dbReference type="InterPro" id="IPR015421">
    <property type="entry name" value="PyrdxlP-dep_Trfase_major"/>
</dbReference>
<dbReference type="InterPro" id="IPR015422">
    <property type="entry name" value="PyrdxlP-dep_Trfase_small"/>
</dbReference>
<dbReference type="AlphaFoldDB" id="A0A1Y3BFL3"/>
<reference evidence="3 4" key="1">
    <citation type="submission" date="2017-03" db="EMBL/GenBank/DDBJ databases">
        <title>Genome Survey of Euroglyphus maynei.</title>
        <authorList>
            <person name="Arlian L.G."/>
            <person name="Morgan M.S."/>
            <person name="Rider S.D."/>
        </authorList>
    </citation>
    <scope>NUCLEOTIDE SEQUENCE [LARGE SCALE GENOMIC DNA]</scope>
    <source>
        <strain evidence="3">Arlian Lab</strain>
        <tissue evidence="3">Whole body</tissue>
    </source>
</reference>
<dbReference type="Gene3D" id="3.90.1150.10">
    <property type="entry name" value="Aspartate Aminotransferase, domain 1"/>
    <property type="match status" value="1"/>
</dbReference>
<keyword evidence="4" id="KW-1185">Reference proteome</keyword>
<dbReference type="Proteomes" id="UP000194236">
    <property type="component" value="Unassembled WGS sequence"/>
</dbReference>
<dbReference type="GO" id="GO:0004760">
    <property type="term" value="F:L-serine-pyruvate transaminase activity"/>
    <property type="evidence" value="ECO:0007669"/>
    <property type="project" value="TreeGrafter"/>
</dbReference>
<accession>A0A1Y3BFL3</accession>
<evidence type="ECO:0000256" key="1">
    <source>
        <dbReference type="ARBA" id="ARBA00001933"/>
    </source>
</evidence>
<sequence length="142" mass="16131">VHTYHYTPAINLLYGVRASIREIIDEDLSKVIERHQNAKHYLVKRIQNIGLKLLIQESNNLLAGITAVQIPDDIDGNSVIQSMYKEDDILIGGSLLGSDPNVPKFWRIGYLGVNADLKKIDQTIESLQKALQRQRYKIKAHL</sequence>
<organism evidence="3 4">
    <name type="scientific">Euroglyphus maynei</name>
    <name type="common">Mayne's house dust mite</name>
    <dbReference type="NCBI Taxonomy" id="6958"/>
    <lineage>
        <taxon>Eukaryota</taxon>
        <taxon>Metazoa</taxon>
        <taxon>Ecdysozoa</taxon>
        <taxon>Arthropoda</taxon>
        <taxon>Chelicerata</taxon>
        <taxon>Arachnida</taxon>
        <taxon>Acari</taxon>
        <taxon>Acariformes</taxon>
        <taxon>Sarcoptiformes</taxon>
        <taxon>Astigmata</taxon>
        <taxon>Psoroptidia</taxon>
        <taxon>Analgoidea</taxon>
        <taxon>Pyroglyphidae</taxon>
        <taxon>Pyroglyphinae</taxon>
        <taxon>Euroglyphus</taxon>
    </lineage>
</organism>
<comment type="cofactor">
    <cofactor evidence="1">
        <name>pyridoxal 5'-phosphate</name>
        <dbReference type="ChEBI" id="CHEBI:597326"/>
    </cofactor>
</comment>
<keyword evidence="3" id="KW-0032">Aminotransferase</keyword>
<dbReference type="GO" id="GO:0008453">
    <property type="term" value="F:alanine-glyoxylate transaminase activity"/>
    <property type="evidence" value="ECO:0007669"/>
    <property type="project" value="TreeGrafter"/>
</dbReference>
<dbReference type="Gene3D" id="3.40.640.10">
    <property type="entry name" value="Type I PLP-dependent aspartate aminotransferase-like (Major domain)"/>
    <property type="match status" value="1"/>
</dbReference>